<dbReference type="AlphaFoldDB" id="A0A370SDY3"/>
<reference evidence="1 2" key="1">
    <citation type="submission" date="2018-07" db="EMBL/GenBank/DDBJ databases">
        <title>Genome sequencing of rice bacterial endophytes.</title>
        <authorList>
            <person name="Venturi V."/>
        </authorList>
    </citation>
    <scope>NUCLEOTIDE SEQUENCE [LARGE SCALE GENOMIC DNA]</scope>
    <source>
        <strain evidence="1 2">E2333</strain>
    </source>
</reference>
<gene>
    <name evidence="1" type="ORF">DEU51_11018</name>
</gene>
<comment type="caution">
    <text evidence="1">The sequence shown here is derived from an EMBL/GenBank/DDBJ whole genome shotgun (WGS) entry which is preliminary data.</text>
</comment>
<protein>
    <submittedName>
        <fullName evidence="1">Uncharacterized protein</fullName>
    </submittedName>
</protein>
<evidence type="ECO:0000313" key="2">
    <source>
        <dbReference type="Proteomes" id="UP000255365"/>
    </source>
</evidence>
<evidence type="ECO:0000313" key="1">
    <source>
        <dbReference type="EMBL" id="RDL17949.1"/>
    </source>
</evidence>
<proteinExistence type="predicted"/>
<accession>A0A370SDY3</accession>
<name>A0A370SDY3_PSEJE</name>
<dbReference type="EMBL" id="QRAV01000010">
    <property type="protein sequence ID" value="RDL17949.1"/>
    <property type="molecule type" value="Genomic_DNA"/>
</dbReference>
<organism evidence="1 2">
    <name type="scientific">Pseudomonas jessenii</name>
    <dbReference type="NCBI Taxonomy" id="77298"/>
    <lineage>
        <taxon>Bacteria</taxon>
        <taxon>Pseudomonadati</taxon>
        <taxon>Pseudomonadota</taxon>
        <taxon>Gammaproteobacteria</taxon>
        <taxon>Pseudomonadales</taxon>
        <taxon>Pseudomonadaceae</taxon>
        <taxon>Pseudomonas</taxon>
    </lineage>
</organism>
<dbReference type="RefSeq" id="WP_047301713.1">
    <property type="nucleotide sequence ID" value="NZ_QRAV01000010.1"/>
</dbReference>
<sequence length="217" mass="24258">MTNISAIGKAITESIEFISRVGGECDHLAKLIREEVSRALLSPEVAHRYKAGGQWIEKFANDEKGWINTELGFSLPVVIKPKRSICGYIVVQISLAGNGIGAADNHEPLIHVGWWGAPIDFEEFLMSFPLDLDSEFDLSLQADRLFKWAHSQYDDEWCYSLYLTDINSPADVQALIVNPVKALLAGSDAEQALSRTRAVRYEKLLHGEPGQYRTLPR</sequence>
<dbReference type="Proteomes" id="UP000255365">
    <property type="component" value="Unassembled WGS sequence"/>
</dbReference>